<gene>
    <name evidence="2" type="ORF">E3O32_00590</name>
</gene>
<comment type="caution">
    <text evidence="2">The sequence shown here is derived from an EMBL/GenBank/DDBJ whole genome shotgun (WGS) entry which is preliminary data.</text>
</comment>
<dbReference type="RefSeq" id="WP_134505971.1">
    <property type="nucleotide sequence ID" value="NZ_SOFM01000003.1"/>
</dbReference>
<reference evidence="2 3" key="1">
    <citation type="submission" date="2019-03" db="EMBL/GenBank/DDBJ databases">
        <title>Genomics of glacier-inhabiting Cryobacterium strains.</title>
        <authorList>
            <person name="Liu Q."/>
            <person name="Xin Y.-H."/>
        </authorList>
    </citation>
    <scope>NUCLEOTIDE SEQUENCE [LARGE SCALE GENOMIC DNA]</scope>
    <source>
        <strain evidence="2 3">RHLT2-21</strain>
    </source>
</reference>
<keyword evidence="3" id="KW-1185">Reference proteome</keyword>
<protein>
    <submittedName>
        <fullName evidence="2">Uncharacterized protein</fullName>
    </submittedName>
</protein>
<feature type="signal peptide" evidence="1">
    <location>
        <begin position="1"/>
        <end position="26"/>
    </location>
</feature>
<feature type="chain" id="PRO_5020702332" evidence="1">
    <location>
        <begin position="27"/>
        <end position="162"/>
    </location>
</feature>
<evidence type="ECO:0000313" key="2">
    <source>
        <dbReference type="EMBL" id="TFC07994.1"/>
    </source>
</evidence>
<proteinExistence type="predicted"/>
<evidence type="ECO:0000256" key="1">
    <source>
        <dbReference type="SAM" id="SignalP"/>
    </source>
</evidence>
<keyword evidence="1" id="KW-0732">Signal</keyword>
<accession>A0A4R8WIA8</accession>
<dbReference type="EMBL" id="SOFM01000003">
    <property type="protein sequence ID" value="TFC07994.1"/>
    <property type="molecule type" value="Genomic_DNA"/>
</dbReference>
<dbReference type="Proteomes" id="UP000297643">
    <property type="component" value="Unassembled WGS sequence"/>
</dbReference>
<organism evidence="2 3">
    <name type="scientific">Cryobacterium mannosilyticum</name>
    <dbReference type="NCBI Taxonomy" id="1259190"/>
    <lineage>
        <taxon>Bacteria</taxon>
        <taxon>Bacillati</taxon>
        <taxon>Actinomycetota</taxon>
        <taxon>Actinomycetes</taxon>
        <taxon>Micrococcales</taxon>
        <taxon>Microbacteriaceae</taxon>
        <taxon>Cryobacterium</taxon>
    </lineage>
</organism>
<sequence length="162" mass="16594">MNSIASFVTMILAVATALTFTGCADAVGGAPIGTQAAPRSTSVLPTSTVPTSAPPAPVSLKRLHQEYVASGLPCDWVVTDNVMLGTIASGRCTGTENGINTFAAQADVDALLKLNSEGIEPGLFLVGAMWVVGSEHPEDLIKAQATMGGDLWPTDSAFFAGK</sequence>
<dbReference type="AlphaFoldDB" id="A0A4R8WIA8"/>
<name>A0A4R8WIA8_9MICO</name>
<evidence type="ECO:0000313" key="3">
    <source>
        <dbReference type="Proteomes" id="UP000297643"/>
    </source>
</evidence>